<feature type="transmembrane region" description="Helical" evidence="1">
    <location>
        <begin position="20"/>
        <end position="37"/>
    </location>
</feature>
<dbReference type="Proteomes" id="UP001239445">
    <property type="component" value="Unassembled WGS sequence"/>
</dbReference>
<dbReference type="EMBL" id="MU839847">
    <property type="protein sequence ID" value="KAK1750462.1"/>
    <property type="molecule type" value="Genomic_DNA"/>
</dbReference>
<sequence length="385" mass="42429">MPETRRKNTMAAPVSRPFTTPLVVVFALLAVTGLWYMRVEVVLSGIPVGFDELIYEKHQLADGSPLQTKFIGLPPVDGLLSMLVGAFMGGAAGWEPHIQIQQWYFLLQWFPVICVWTVESHRLFCAGRVVRFTGVFALIYQMIGGAVIAPIYYALDIAGTARSRTSKRQLSPAVAKALLPATLLGYFIPTVLLYLPWHRVSDNPIDLLQILIAVWQPAPALPNLLIQLFTFGKTVAPASSSSRDAQKQRSQIRRLYAIAGVLSVTTHFLMAWLCAASTDPRVSFSSVLLPDRATRGRDAMHGLLWIFQIDFWVCFVSTLLWSWVAVVDVMQDGGKQASWMNILSVGLLGGLVSVVLGPGTAVAAGWYWMESVSGKVDNSVPKKRI</sequence>
<protein>
    <submittedName>
        <fullName evidence="2">Uncharacterized protein</fullName>
    </submittedName>
</protein>
<feature type="transmembrane region" description="Helical" evidence="1">
    <location>
        <begin position="255"/>
        <end position="278"/>
    </location>
</feature>
<keyword evidence="1" id="KW-0472">Membrane</keyword>
<accession>A0AAJ0F1X6</accession>
<feature type="transmembrane region" description="Helical" evidence="1">
    <location>
        <begin position="342"/>
        <end position="369"/>
    </location>
</feature>
<organism evidence="2 3">
    <name type="scientific">Echria macrotheca</name>
    <dbReference type="NCBI Taxonomy" id="438768"/>
    <lineage>
        <taxon>Eukaryota</taxon>
        <taxon>Fungi</taxon>
        <taxon>Dikarya</taxon>
        <taxon>Ascomycota</taxon>
        <taxon>Pezizomycotina</taxon>
        <taxon>Sordariomycetes</taxon>
        <taxon>Sordariomycetidae</taxon>
        <taxon>Sordariales</taxon>
        <taxon>Schizotheciaceae</taxon>
        <taxon>Echria</taxon>
    </lineage>
</organism>
<keyword evidence="1" id="KW-0812">Transmembrane</keyword>
<keyword evidence="3" id="KW-1185">Reference proteome</keyword>
<name>A0AAJ0F1X6_9PEZI</name>
<comment type="caution">
    <text evidence="2">The sequence shown here is derived from an EMBL/GenBank/DDBJ whole genome shotgun (WGS) entry which is preliminary data.</text>
</comment>
<gene>
    <name evidence="2" type="ORF">QBC47DRAFT_121375</name>
</gene>
<evidence type="ECO:0000313" key="3">
    <source>
        <dbReference type="Proteomes" id="UP001239445"/>
    </source>
</evidence>
<evidence type="ECO:0000313" key="2">
    <source>
        <dbReference type="EMBL" id="KAK1750462.1"/>
    </source>
</evidence>
<keyword evidence="1" id="KW-1133">Transmembrane helix</keyword>
<evidence type="ECO:0000256" key="1">
    <source>
        <dbReference type="SAM" id="Phobius"/>
    </source>
</evidence>
<proteinExistence type="predicted"/>
<feature type="transmembrane region" description="Helical" evidence="1">
    <location>
        <begin position="305"/>
        <end position="330"/>
    </location>
</feature>
<feature type="transmembrane region" description="Helical" evidence="1">
    <location>
        <begin position="173"/>
        <end position="195"/>
    </location>
</feature>
<reference evidence="2" key="1">
    <citation type="submission" date="2023-06" db="EMBL/GenBank/DDBJ databases">
        <title>Genome-scale phylogeny and comparative genomics of the fungal order Sordariales.</title>
        <authorList>
            <consortium name="Lawrence Berkeley National Laboratory"/>
            <person name="Hensen N."/>
            <person name="Bonometti L."/>
            <person name="Westerberg I."/>
            <person name="Brannstrom I.O."/>
            <person name="Guillou S."/>
            <person name="Cros-Aarteil S."/>
            <person name="Calhoun S."/>
            <person name="Haridas S."/>
            <person name="Kuo A."/>
            <person name="Mondo S."/>
            <person name="Pangilinan J."/>
            <person name="Riley R."/>
            <person name="Labutti K."/>
            <person name="Andreopoulos B."/>
            <person name="Lipzen A."/>
            <person name="Chen C."/>
            <person name="Yanf M."/>
            <person name="Daum C."/>
            <person name="Ng V."/>
            <person name="Clum A."/>
            <person name="Steindorff A."/>
            <person name="Ohm R."/>
            <person name="Martin F."/>
            <person name="Silar P."/>
            <person name="Natvig D."/>
            <person name="Lalanne C."/>
            <person name="Gautier V."/>
            <person name="Ament-Velasquez S.L."/>
            <person name="Kruys A."/>
            <person name="Hutchinson M.I."/>
            <person name="Powell A.J."/>
            <person name="Barry K."/>
            <person name="Miller A.N."/>
            <person name="Grigoriev I.V."/>
            <person name="Debuchy R."/>
            <person name="Gladieux P."/>
            <person name="Thoren M.H."/>
            <person name="Johannesson H."/>
        </authorList>
    </citation>
    <scope>NUCLEOTIDE SEQUENCE</scope>
    <source>
        <strain evidence="2">PSN4</strain>
    </source>
</reference>
<feature type="transmembrane region" description="Helical" evidence="1">
    <location>
        <begin position="130"/>
        <end position="153"/>
    </location>
</feature>
<dbReference type="AlphaFoldDB" id="A0AAJ0F1X6"/>